<dbReference type="Gene3D" id="1.20.120.330">
    <property type="entry name" value="Nucleotidyltransferases domain 2"/>
    <property type="match status" value="2"/>
</dbReference>
<organism evidence="10 11">
    <name type="scientific">Acidihalobacter prosperus</name>
    <dbReference type="NCBI Taxonomy" id="160660"/>
    <lineage>
        <taxon>Bacteria</taxon>
        <taxon>Pseudomonadati</taxon>
        <taxon>Pseudomonadota</taxon>
        <taxon>Gammaproteobacteria</taxon>
        <taxon>Chromatiales</taxon>
        <taxon>Ectothiorhodospiraceae</taxon>
        <taxon>Acidihalobacter</taxon>
    </lineage>
</organism>
<dbReference type="InterPro" id="IPR005190">
    <property type="entry name" value="GlnE_rpt_dom"/>
</dbReference>
<dbReference type="PANTHER" id="PTHR30621">
    <property type="entry name" value="GLUTAMINE SYNTHETASE ADENYLYLTRANSFERASE"/>
    <property type="match status" value="1"/>
</dbReference>
<dbReference type="Proteomes" id="UP000029273">
    <property type="component" value="Unassembled WGS sequence"/>
</dbReference>
<dbReference type="InterPro" id="IPR013546">
    <property type="entry name" value="PII_UdlTrfase/GS_AdlTrfase"/>
</dbReference>
<evidence type="ECO:0000259" key="8">
    <source>
        <dbReference type="Pfam" id="PF03710"/>
    </source>
</evidence>
<dbReference type="GO" id="GO:0047388">
    <property type="term" value="F:[glutamine synthetase]-adenylyl-L-tyrosine phosphorylase activity"/>
    <property type="evidence" value="ECO:0007669"/>
    <property type="project" value="UniProtKB-EC"/>
</dbReference>
<dbReference type="GO" id="GO:0008882">
    <property type="term" value="F:[glutamate-ammonia-ligase] adenylyltransferase activity"/>
    <property type="evidence" value="ECO:0007669"/>
    <property type="project" value="UniProtKB-UniRule"/>
</dbReference>
<keyword evidence="3 7" id="KW-0547">Nucleotide-binding</keyword>
<feature type="region of interest" description="Adenylyl transferase" evidence="7">
    <location>
        <begin position="458"/>
        <end position="962"/>
    </location>
</feature>
<keyword evidence="6 7" id="KW-0511">Multifunctional enzyme</keyword>
<dbReference type="HAMAP" id="MF_00802">
    <property type="entry name" value="GlnE"/>
    <property type="match status" value="1"/>
</dbReference>
<dbReference type="Pfam" id="PF03710">
    <property type="entry name" value="GlnE"/>
    <property type="match status" value="2"/>
</dbReference>
<dbReference type="GO" id="GO:0000820">
    <property type="term" value="P:regulation of glutamine family amino acid metabolic process"/>
    <property type="evidence" value="ECO:0007669"/>
    <property type="project" value="UniProtKB-UniRule"/>
</dbReference>
<evidence type="ECO:0000256" key="5">
    <source>
        <dbReference type="ARBA" id="ARBA00022842"/>
    </source>
</evidence>
<comment type="catalytic activity">
    <reaction evidence="7">
        <text>[glutamine synthetase]-L-tyrosine + ATP = [glutamine synthetase]-O(4)-(5'-adenylyl)-L-tyrosine + diphosphate</text>
        <dbReference type="Rhea" id="RHEA:18589"/>
        <dbReference type="Rhea" id="RHEA-COMP:10660"/>
        <dbReference type="Rhea" id="RHEA-COMP:10661"/>
        <dbReference type="ChEBI" id="CHEBI:30616"/>
        <dbReference type="ChEBI" id="CHEBI:33019"/>
        <dbReference type="ChEBI" id="CHEBI:46858"/>
        <dbReference type="ChEBI" id="CHEBI:83624"/>
        <dbReference type="EC" id="2.7.7.42"/>
    </reaction>
</comment>
<proteinExistence type="inferred from homology"/>
<keyword evidence="5 7" id="KW-0460">Magnesium</keyword>
<dbReference type="CDD" id="cd05401">
    <property type="entry name" value="NT_GlnE_GlnD_like"/>
    <property type="match status" value="2"/>
</dbReference>
<evidence type="ECO:0000256" key="6">
    <source>
        <dbReference type="ARBA" id="ARBA00023268"/>
    </source>
</evidence>
<evidence type="ECO:0000256" key="7">
    <source>
        <dbReference type="HAMAP-Rule" id="MF_00802"/>
    </source>
</evidence>
<reference evidence="10 11" key="1">
    <citation type="journal article" date="2014" name="Genome Announc.">
        <title>Draft Genome Sequence of the Iron-Oxidizing, Acidophilic, and Halotolerant 'Thiobacillus prosperus' Type Strain DSM 5130.</title>
        <authorList>
            <person name="Ossandon F.J."/>
            <person name="Cardenas J.P."/>
            <person name="Corbett M."/>
            <person name="Quatrini R."/>
            <person name="Holmes D.S."/>
            <person name="Watkin E."/>
        </authorList>
    </citation>
    <scope>NUCLEOTIDE SEQUENCE [LARGE SCALE GENOMIC DNA]</scope>
    <source>
        <strain evidence="10 11">DSM 5130</strain>
    </source>
</reference>
<dbReference type="SUPFAM" id="SSF81593">
    <property type="entry name" value="Nucleotidyltransferase substrate binding subunit/domain"/>
    <property type="match status" value="2"/>
</dbReference>
<dbReference type="Gene3D" id="1.20.120.1510">
    <property type="match status" value="1"/>
</dbReference>
<keyword evidence="1 7" id="KW-0808">Transferase</keyword>
<feature type="domain" description="Glutamate-ammonia ligase adenylyltransferase repeated" evidence="8">
    <location>
        <begin position="47"/>
        <end position="287"/>
    </location>
</feature>
<feature type="domain" description="Glutamate-ammonia ligase adenylyltransferase repeated" evidence="8">
    <location>
        <begin position="564"/>
        <end position="815"/>
    </location>
</feature>
<evidence type="ECO:0000313" key="11">
    <source>
        <dbReference type="Proteomes" id="UP000029273"/>
    </source>
</evidence>
<dbReference type="EC" id="2.7.7.89" evidence="7"/>
<dbReference type="NCBIfam" id="NF008292">
    <property type="entry name" value="PRK11072.1"/>
    <property type="match status" value="1"/>
</dbReference>
<dbReference type="PANTHER" id="PTHR30621:SF0">
    <property type="entry name" value="BIFUNCTIONAL GLUTAMINE SYNTHETASE ADENYLYLTRANSFERASE_ADENYLYL-REMOVING ENZYME"/>
    <property type="match status" value="1"/>
</dbReference>
<evidence type="ECO:0000256" key="1">
    <source>
        <dbReference type="ARBA" id="ARBA00022679"/>
    </source>
</evidence>
<keyword evidence="4 7" id="KW-0067">ATP-binding</keyword>
<accession>A0A1A6C503</accession>
<dbReference type="InterPro" id="IPR043519">
    <property type="entry name" value="NT_sf"/>
</dbReference>
<keyword evidence="11" id="KW-1185">Reference proteome</keyword>
<dbReference type="STRING" id="160660.BJI67_03010"/>
<dbReference type="Gene3D" id="3.30.460.10">
    <property type="entry name" value="Beta Polymerase, domain 2"/>
    <property type="match status" value="2"/>
</dbReference>
<comment type="similarity">
    <text evidence="7">Belongs to the GlnE family.</text>
</comment>
<gene>
    <name evidence="7" type="primary">glnE</name>
    <name evidence="10" type="ORF">Thpro_021953</name>
</gene>
<comment type="cofactor">
    <cofactor evidence="7">
        <name>Mg(2+)</name>
        <dbReference type="ChEBI" id="CHEBI:18420"/>
    </cofactor>
</comment>
<comment type="function">
    <text evidence="7">Involved in the regulation of glutamine synthetase GlnA, a key enzyme in the process to assimilate ammonia. When cellular nitrogen levels are high, the C-terminal adenylyl transferase (AT) inactivates GlnA by covalent transfer of an adenylyl group from ATP to specific tyrosine residue of GlnA, thus reducing its activity. Conversely, when nitrogen levels are low, the N-terminal adenylyl removase (AR) activates GlnA by removing the adenylyl group by phosphorolysis, increasing its activity. The regulatory region of GlnE binds the signal transduction protein PII (GlnB) which indicates the nitrogen status of the cell.</text>
</comment>
<dbReference type="FunFam" id="1.20.120.330:FF:000005">
    <property type="entry name" value="Bifunctional glutamine synthetase adenylyltransferase/adenylyl-removing enzyme"/>
    <property type="match status" value="1"/>
</dbReference>
<dbReference type="Gene3D" id="1.10.4050.10">
    <property type="entry name" value="Glutamine synthase adenylyltransferase GlnE"/>
    <property type="match status" value="1"/>
</dbReference>
<keyword evidence="2 7" id="KW-0548">Nucleotidyltransferase</keyword>
<dbReference type="SUPFAM" id="SSF81301">
    <property type="entry name" value="Nucleotidyltransferase"/>
    <property type="match status" value="2"/>
</dbReference>
<evidence type="ECO:0000256" key="2">
    <source>
        <dbReference type="ARBA" id="ARBA00022695"/>
    </source>
</evidence>
<dbReference type="EC" id="2.7.7.42" evidence="7"/>
<dbReference type="FunFam" id="3.30.460.10:FF:000009">
    <property type="entry name" value="Bifunctional glutamine synthetase adenylyltransferase/adenylyl-removing enzyme"/>
    <property type="match status" value="1"/>
</dbReference>
<feature type="region of interest" description="Adenylyl removase" evidence="7">
    <location>
        <begin position="1"/>
        <end position="451"/>
    </location>
</feature>
<evidence type="ECO:0000256" key="4">
    <source>
        <dbReference type="ARBA" id="ARBA00022840"/>
    </source>
</evidence>
<evidence type="ECO:0000259" key="9">
    <source>
        <dbReference type="Pfam" id="PF08335"/>
    </source>
</evidence>
<dbReference type="OrthoDB" id="9759366at2"/>
<dbReference type="EMBL" id="JQSG02000003">
    <property type="protein sequence ID" value="OBS09625.1"/>
    <property type="molecule type" value="Genomic_DNA"/>
</dbReference>
<comment type="caution">
    <text evidence="10">The sequence shown here is derived from an EMBL/GenBank/DDBJ whole genome shotgun (WGS) entry which is preliminary data.</text>
</comment>
<evidence type="ECO:0000313" key="10">
    <source>
        <dbReference type="EMBL" id="OBS09625.1"/>
    </source>
</evidence>
<dbReference type="Pfam" id="PF08335">
    <property type="entry name" value="GlnD_UR_UTase"/>
    <property type="match status" value="2"/>
</dbReference>
<feature type="domain" description="PII-uridylyltransferase/Glutamine-synthetase adenylyltransferase" evidence="9">
    <location>
        <begin position="308"/>
        <end position="447"/>
    </location>
</feature>
<dbReference type="GO" id="GO:0005524">
    <property type="term" value="F:ATP binding"/>
    <property type="evidence" value="ECO:0007669"/>
    <property type="project" value="UniProtKB-UniRule"/>
</dbReference>
<sequence>MSIKLPHPDATALLPPPLQARFAHQWARYLERHDGDAVLSPDLPDSLPRVWALSDFVAESCIQSSALMRMLIADDALVAADRAGKLKARVHDALGGVEEEAAFMRAIRECRRREMVRIAWRDLAGAADLAETLADLSELADWLIEAALAFAEDALAPRFGRPADGQRLIVLALGKLGGGELNFSSDVDLIFAYASPGQTDGRQSLDHQAYFTRLAQRLIRYLAEATADGQVWRVDMRLRPFGDDGPLVTHAASMEHYYAAHGREWERYAWIKARVAAGDHAAGERLLATLRPFVYRRYLDYGVFESLREMKAMINRESEKRGEHVDLKRSPGGIREIEFIGQGFQLIRAGRDRGLQHRGIRETLARLADRDLLPRWAERELQSAYVYLRQAENRLQMQADQQTHRLPEDALGRLRLAWSMGCEDWPSFRAVLDEQMRGVHEHFERMFASPQLEAGGAGDDGLARAWREGDEAALRTLLAADGYEETEAGAAAEHLAALANAPATRTLTETARQRLAQLVPLLVRAAVTLPAPARTLARALTLIQAMAGRSVYLALLVESPLALSQLVRLCAASPWIAEQLARMPLLLDELLDPRSLYAPPEREGLARELSAALAEVPDDDVEQLMDRLRQFKAAQVLKVAAADVTGALPLMRVSDQLTWIAEVILDRVLAVAGHQLAARHGPPWLAGEDREAGFGIVAYGKLGGIELGYGSDLDVVFLYESGTGEQLTRGERPIDNAVYFARLAQRVIHLLGTYTSAGTLYEIDIRLRPSGASGLLVSSLDAFSLYQQDQAWVWEHQALVRARFIAGAPSVASGFAAIRERTLCRERAPAALRREVREMRERMWRTLGSRDPVQFDLKKDPGGIADIEFLVQYNVLLHARAHPALVRYTDNIRLLQALAEAGVMDPADAALLTDAYKAYRDRTHALTLQAMPAVVPSDEVAGLRAAVGRLWEAQLGEEGAAP</sequence>
<name>A0A1A6C503_9GAMM</name>
<comment type="catalytic activity">
    <reaction evidence="7">
        <text>[glutamine synthetase]-O(4)-(5'-adenylyl)-L-tyrosine + phosphate = [glutamine synthetase]-L-tyrosine + ADP</text>
        <dbReference type="Rhea" id="RHEA:43716"/>
        <dbReference type="Rhea" id="RHEA-COMP:10660"/>
        <dbReference type="Rhea" id="RHEA-COMP:10661"/>
        <dbReference type="ChEBI" id="CHEBI:43474"/>
        <dbReference type="ChEBI" id="CHEBI:46858"/>
        <dbReference type="ChEBI" id="CHEBI:83624"/>
        <dbReference type="ChEBI" id="CHEBI:456216"/>
        <dbReference type="EC" id="2.7.7.89"/>
    </reaction>
</comment>
<protein>
    <recommendedName>
        <fullName evidence="7">Bifunctional glutamine synthetase adenylyltransferase/adenylyl-removing enzyme</fullName>
    </recommendedName>
    <alternativeName>
        <fullName evidence="7">ATP:glutamine synthetase adenylyltransferase</fullName>
    </alternativeName>
    <alternativeName>
        <fullName evidence="7">ATase</fullName>
    </alternativeName>
    <domain>
        <recommendedName>
            <fullName evidence="7">Glutamine synthetase adenylyl-L-tyrosine phosphorylase</fullName>
            <ecNumber evidence="7">2.7.7.89</ecNumber>
        </recommendedName>
        <alternativeName>
            <fullName evidence="7">Adenylyl removase</fullName>
            <shortName evidence="7">AR</shortName>
            <shortName evidence="7">AT-N</shortName>
        </alternativeName>
    </domain>
    <domain>
        <recommendedName>
            <fullName evidence="7">Glutamine synthetase adenylyl transferase</fullName>
            <ecNumber evidence="7">2.7.7.42</ecNumber>
        </recommendedName>
        <alternativeName>
            <fullName evidence="7">Adenylyl transferase</fullName>
            <shortName evidence="7">AT</shortName>
            <shortName evidence="7">AT-C</shortName>
        </alternativeName>
    </domain>
</protein>
<dbReference type="InterPro" id="IPR023057">
    <property type="entry name" value="GlnE"/>
</dbReference>
<feature type="domain" description="PII-uridylyltransferase/Glutamine-synthetase adenylyltransferase" evidence="9">
    <location>
        <begin position="831"/>
        <end position="930"/>
    </location>
</feature>
<dbReference type="GO" id="GO:0000287">
    <property type="term" value="F:magnesium ion binding"/>
    <property type="evidence" value="ECO:0007669"/>
    <property type="project" value="UniProtKB-UniRule"/>
</dbReference>
<dbReference type="GO" id="GO:0005829">
    <property type="term" value="C:cytosol"/>
    <property type="evidence" value="ECO:0007669"/>
    <property type="project" value="TreeGrafter"/>
</dbReference>
<evidence type="ECO:0000256" key="3">
    <source>
        <dbReference type="ARBA" id="ARBA00022741"/>
    </source>
</evidence>
<dbReference type="AlphaFoldDB" id="A0A1A6C503"/>